<feature type="chain" id="PRO_5037819361" evidence="1">
    <location>
        <begin position="20"/>
        <end position="301"/>
    </location>
</feature>
<sequence length="301" mass="33597">MKKLLLGCAAAIAALIALSGCGQDKVLYNGASYLMFSDTLYTYAVQETNEIFNVPVSATVSADYDRTFGVEVLDRESNAIEGKHYRVLSNTVTIKAGEMSANVKVQGLYENIGIADSLGFALRLVIPEAEEWNLYKNEAKVVMQKVCPFDIKNFTGFCKVTSTYLSSDYYPIKTDLRLVKSEVVKSKENTVVIRGLYFDGYDMEISFNREDVLEPLVEMDEQICGSTGEAFNTIHGDGKLRLNQPTAYTSYFSTNENFVLQYVTMSVNNKDGSYYGTVGTFVNILEWISEAEAEKLKEQGY</sequence>
<proteinExistence type="predicted"/>
<evidence type="ECO:0000313" key="4">
    <source>
        <dbReference type="Proteomes" id="UP000782901"/>
    </source>
</evidence>
<name>A0A943DPS9_BACT4</name>
<dbReference type="InterPro" id="IPR038081">
    <property type="entry name" value="CalX-like_sf"/>
</dbReference>
<feature type="signal peptide" evidence="1">
    <location>
        <begin position="1"/>
        <end position="19"/>
    </location>
</feature>
<dbReference type="SUPFAM" id="SSF141072">
    <property type="entry name" value="CalX-like"/>
    <property type="match status" value="1"/>
</dbReference>
<evidence type="ECO:0000256" key="1">
    <source>
        <dbReference type="SAM" id="SignalP"/>
    </source>
</evidence>
<accession>A0A943DPS9</accession>
<dbReference type="AlphaFoldDB" id="A0A943DPS9"/>
<dbReference type="Proteomes" id="UP000782901">
    <property type="component" value="Unassembled WGS sequence"/>
</dbReference>
<comment type="caution">
    <text evidence="3">The sequence shown here is derived from an EMBL/GenBank/DDBJ whole genome shotgun (WGS) entry which is preliminary data.</text>
</comment>
<reference evidence="3" key="1">
    <citation type="submission" date="2021-02" db="EMBL/GenBank/DDBJ databases">
        <title>Infant gut strain persistence is associated with maternal origin, phylogeny, and functional potential including surface adhesion and iron acquisition.</title>
        <authorList>
            <person name="Lou Y.C."/>
        </authorList>
    </citation>
    <scope>NUCLEOTIDE SEQUENCE</scope>
    <source>
        <strain evidence="3">L3_082_243G1_dasL3_082_243G1_maxbin2.maxbin.015s ta_sub</strain>
    </source>
</reference>
<dbReference type="EMBL" id="JAGZEE010000004">
    <property type="protein sequence ID" value="MBS5409979.1"/>
    <property type="molecule type" value="Genomic_DNA"/>
</dbReference>
<evidence type="ECO:0000313" key="3">
    <source>
        <dbReference type="EMBL" id="MBS5409979.1"/>
    </source>
</evidence>
<feature type="domain" description="DUF4984" evidence="2">
    <location>
        <begin position="134"/>
        <end position="299"/>
    </location>
</feature>
<dbReference type="Pfam" id="PF16372">
    <property type="entry name" value="DUF4984"/>
    <property type="match status" value="1"/>
</dbReference>
<keyword evidence="1" id="KW-0732">Signal</keyword>
<dbReference type="Gene3D" id="2.60.40.2030">
    <property type="match status" value="1"/>
</dbReference>
<dbReference type="PROSITE" id="PS51257">
    <property type="entry name" value="PROKAR_LIPOPROTEIN"/>
    <property type="match status" value="1"/>
</dbReference>
<organism evidence="3 4">
    <name type="scientific">Bacteroides thetaiotaomicron</name>
    <dbReference type="NCBI Taxonomy" id="818"/>
    <lineage>
        <taxon>Bacteria</taxon>
        <taxon>Pseudomonadati</taxon>
        <taxon>Bacteroidota</taxon>
        <taxon>Bacteroidia</taxon>
        <taxon>Bacteroidales</taxon>
        <taxon>Bacteroidaceae</taxon>
        <taxon>Bacteroides</taxon>
    </lineage>
</organism>
<protein>
    <submittedName>
        <fullName evidence="3">DUF4984 domain-containing protein</fullName>
    </submittedName>
</protein>
<evidence type="ECO:0000259" key="2">
    <source>
        <dbReference type="Pfam" id="PF16372"/>
    </source>
</evidence>
<dbReference type="InterPro" id="IPR032283">
    <property type="entry name" value="DUF4984"/>
</dbReference>
<gene>
    <name evidence="3" type="ORF">KHY35_04570</name>
</gene>